<dbReference type="GO" id="GO:0015940">
    <property type="term" value="P:pantothenate biosynthetic process"/>
    <property type="evidence" value="ECO:0007669"/>
    <property type="project" value="EnsemblFungi"/>
</dbReference>
<reference evidence="2" key="2">
    <citation type="submission" date="2014-02" db="EMBL/GenBank/DDBJ databases">
        <title>Complete DNA sequence of /Kuraishia capsulata/ illustrates novel genomic features among budding yeasts (/Saccharomycotina/).</title>
        <authorList>
            <person name="Morales L."/>
            <person name="Noel B."/>
            <person name="Porcel B."/>
            <person name="Marcet-Houben M."/>
            <person name="Hullo M-F."/>
            <person name="Sacerdot C."/>
            <person name="Tekaia F."/>
            <person name="Leh-Louis V."/>
            <person name="Despons L."/>
            <person name="Khanna V."/>
            <person name="Aury J-M."/>
            <person name="Barbe V."/>
            <person name="Couloux A."/>
            <person name="Labadie K."/>
            <person name="Pelletier E."/>
            <person name="Souciet J-L."/>
            <person name="Boekhout T."/>
            <person name="Gabaldon T."/>
            <person name="Wincker P."/>
            <person name="Dujon B."/>
        </authorList>
    </citation>
    <scope>NUCLEOTIDE SEQUENCE</scope>
    <source>
        <strain evidence="2">CBS 1993</strain>
    </source>
</reference>
<keyword evidence="3" id="KW-1185">Reference proteome</keyword>
<dbReference type="Gene3D" id="3.50.50.60">
    <property type="entry name" value="FAD/NAD(P)-binding domain"/>
    <property type="match status" value="1"/>
</dbReference>
<dbReference type="STRING" id="1382522.W6MLY9"/>
<dbReference type="OrthoDB" id="5046242at2759"/>
<dbReference type="InterPro" id="IPR050281">
    <property type="entry name" value="Flavin_monoamine_oxidase"/>
</dbReference>
<dbReference type="GO" id="GO:0046592">
    <property type="term" value="F:polyamine oxidase activity"/>
    <property type="evidence" value="ECO:0007669"/>
    <property type="project" value="EnsemblFungi"/>
</dbReference>
<dbReference type="SUPFAM" id="SSF54373">
    <property type="entry name" value="FAD-linked reductases, C-terminal domain"/>
    <property type="match status" value="1"/>
</dbReference>
<dbReference type="Pfam" id="PF01593">
    <property type="entry name" value="Amino_oxidase"/>
    <property type="match status" value="1"/>
</dbReference>
<dbReference type="SUPFAM" id="SSF51905">
    <property type="entry name" value="FAD/NAD(P)-binding domain"/>
    <property type="match status" value="1"/>
</dbReference>
<sequence length="459" mass="52051">MGESREILYDVCVIGAGVAGLKAAQELEKFGVNYVVLEGRNRTGGRIHTDRTGLVPYDMGGSWFHDTLTNPFFDEVRSRAQDFDLFYDDGKPVYLNESGVDLEHEKVPQVVKEMEKYVELRYFESIEVEDISLKEATEEYTRKQASLLSEAQAKFAPAMLRQLELWHGVSWDQMSSKYALVDNVGRNCLVRGGYDKVIGTIEAEIPVKRIILNQTVNYVRRNGEYMVIKTSEREYRAKFVIVTIPQSVLQSNDDTLGSIKWEPELPGDFRESLSRMSFGSLGKFVFEFEHLFWSPEYGDRFVTIPTPGEANHTCWDHPVLMLNMFSISGVASVLCFTQGDITRNLEARPDEAWEYFKPIFEKLKVSDYGDLPEPKRCISSTWTLDPLSRGSYAACEPGDDPVEVAITLSQGLGNLRFAGEHTILDGAGAVHGAWLSGKREAVYILQEMGLMERKEDHWQ</sequence>
<dbReference type="GeneID" id="34520577"/>
<dbReference type="Proteomes" id="UP000019384">
    <property type="component" value="Unassembled WGS sequence"/>
</dbReference>
<dbReference type="Gene3D" id="3.90.660.10">
    <property type="match status" value="1"/>
</dbReference>
<name>W6MLY9_9ASCO</name>
<dbReference type="InterPro" id="IPR036188">
    <property type="entry name" value="FAD/NAD-bd_sf"/>
</dbReference>
<accession>W6MLY9</accession>
<feature type="domain" description="Amine oxidase" evidence="1">
    <location>
        <begin position="18"/>
        <end position="445"/>
    </location>
</feature>
<gene>
    <name evidence="2" type="ORF">KUCA_T00003170001</name>
</gene>
<evidence type="ECO:0000313" key="2">
    <source>
        <dbReference type="EMBL" id="CDK27193.1"/>
    </source>
</evidence>
<reference evidence="2" key="1">
    <citation type="submission" date="2013-12" db="EMBL/GenBank/DDBJ databases">
        <authorList>
            <person name="Genoscope - CEA"/>
        </authorList>
    </citation>
    <scope>NUCLEOTIDE SEQUENCE</scope>
    <source>
        <strain evidence="2">CBS 1993</strain>
    </source>
</reference>
<dbReference type="GO" id="GO:0046208">
    <property type="term" value="P:spermine catabolic process"/>
    <property type="evidence" value="ECO:0007669"/>
    <property type="project" value="EnsemblFungi"/>
</dbReference>
<protein>
    <recommendedName>
        <fullName evidence="1">Amine oxidase domain-containing protein</fullName>
    </recommendedName>
</protein>
<proteinExistence type="predicted"/>
<evidence type="ECO:0000313" key="3">
    <source>
        <dbReference type="Proteomes" id="UP000019384"/>
    </source>
</evidence>
<dbReference type="RefSeq" id="XP_022459189.1">
    <property type="nucleotide sequence ID" value="XM_022601558.1"/>
</dbReference>
<dbReference type="PANTHER" id="PTHR10742">
    <property type="entry name" value="FLAVIN MONOAMINE OXIDASE"/>
    <property type="match status" value="1"/>
</dbReference>
<evidence type="ECO:0000259" key="1">
    <source>
        <dbReference type="Pfam" id="PF01593"/>
    </source>
</evidence>
<dbReference type="AlphaFoldDB" id="W6MLY9"/>
<dbReference type="InterPro" id="IPR002937">
    <property type="entry name" value="Amino_oxidase"/>
</dbReference>
<dbReference type="PANTHER" id="PTHR10742:SF410">
    <property type="entry name" value="LYSINE-SPECIFIC HISTONE DEMETHYLASE 2"/>
    <property type="match status" value="1"/>
</dbReference>
<dbReference type="HOGENOM" id="CLU_004498_10_1_1"/>
<organism evidence="2 3">
    <name type="scientific">Kuraishia capsulata CBS 1993</name>
    <dbReference type="NCBI Taxonomy" id="1382522"/>
    <lineage>
        <taxon>Eukaryota</taxon>
        <taxon>Fungi</taxon>
        <taxon>Dikarya</taxon>
        <taxon>Ascomycota</taxon>
        <taxon>Saccharomycotina</taxon>
        <taxon>Pichiomycetes</taxon>
        <taxon>Pichiales</taxon>
        <taxon>Pichiaceae</taxon>
        <taxon>Kuraishia</taxon>
    </lineage>
</organism>
<dbReference type="EMBL" id="HG793128">
    <property type="protein sequence ID" value="CDK27193.1"/>
    <property type="molecule type" value="Genomic_DNA"/>
</dbReference>